<comment type="caution">
    <text evidence="3">The sequence shown here is derived from an EMBL/GenBank/DDBJ whole genome shotgun (WGS) entry which is preliminary data.</text>
</comment>
<feature type="transmembrane region" description="Helical" evidence="2">
    <location>
        <begin position="6"/>
        <end position="25"/>
    </location>
</feature>
<feature type="region of interest" description="Disordered" evidence="1">
    <location>
        <begin position="44"/>
        <end position="88"/>
    </location>
</feature>
<sequence length="88" mass="9899">MAGDDSPIWLLAAGPAGGVATYWAFYRYYRNTDKSHEYERDTLIEAQPVQGGEEKVDHISRTRDSDIDGDNSGNHRHRVQRIQGPPQG</sequence>
<keyword evidence="2" id="KW-0472">Membrane</keyword>
<keyword evidence="2" id="KW-0812">Transmembrane</keyword>
<dbReference type="OrthoDB" id="6001663at2"/>
<protein>
    <recommendedName>
        <fullName evidence="5">Transmembrane protein</fullName>
    </recommendedName>
</protein>
<keyword evidence="2" id="KW-1133">Transmembrane helix</keyword>
<feature type="compositionally biased region" description="Basic and acidic residues" evidence="1">
    <location>
        <begin position="52"/>
        <end position="66"/>
    </location>
</feature>
<evidence type="ECO:0000256" key="1">
    <source>
        <dbReference type="SAM" id="MobiDB-lite"/>
    </source>
</evidence>
<proteinExistence type="predicted"/>
<dbReference type="EMBL" id="STGW01000002">
    <property type="protein sequence ID" value="THV18004.1"/>
    <property type="molecule type" value="Genomic_DNA"/>
</dbReference>
<dbReference type="AlphaFoldDB" id="A0A4S8NRG0"/>
<reference evidence="3 4" key="1">
    <citation type="journal article" date="2009" name="Int. J. Syst. Evol. Microbiol.">
        <title>Nocardioides caeni sp. nov., isolated from wastewater.</title>
        <authorList>
            <person name="Yoon J.H."/>
            <person name="Kang S.J."/>
            <person name="Park S."/>
            <person name="Kim W."/>
            <person name="Oh T.K."/>
        </authorList>
    </citation>
    <scope>NUCLEOTIDE SEQUENCE [LARGE SCALE GENOMIC DNA]</scope>
    <source>
        <strain evidence="3 4">DSM 23134</strain>
    </source>
</reference>
<dbReference type="Proteomes" id="UP000307087">
    <property type="component" value="Unassembled WGS sequence"/>
</dbReference>
<accession>A0A4S8NRG0</accession>
<keyword evidence="4" id="KW-1185">Reference proteome</keyword>
<organism evidence="3 4">
    <name type="scientific">Nocardioides caeni</name>
    <dbReference type="NCBI Taxonomy" id="574700"/>
    <lineage>
        <taxon>Bacteria</taxon>
        <taxon>Bacillati</taxon>
        <taxon>Actinomycetota</taxon>
        <taxon>Actinomycetes</taxon>
        <taxon>Propionibacteriales</taxon>
        <taxon>Nocardioidaceae</taxon>
        <taxon>Nocardioides</taxon>
    </lineage>
</organism>
<gene>
    <name evidence="3" type="ORF">E9934_04270</name>
</gene>
<evidence type="ECO:0008006" key="5">
    <source>
        <dbReference type="Google" id="ProtNLM"/>
    </source>
</evidence>
<evidence type="ECO:0000256" key="2">
    <source>
        <dbReference type="SAM" id="Phobius"/>
    </source>
</evidence>
<evidence type="ECO:0000313" key="3">
    <source>
        <dbReference type="EMBL" id="THV18004.1"/>
    </source>
</evidence>
<evidence type="ECO:0000313" key="4">
    <source>
        <dbReference type="Proteomes" id="UP000307087"/>
    </source>
</evidence>
<name>A0A4S8NRG0_9ACTN</name>